<name>A0ABV0VL02_9TELE</name>
<dbReference type="Proteomes" id="UP001482620">
    <property type="component" value="Unassembled WGS sequence"/>
</dbReference>
<gene>
    <name evidence="1" type="ORF">ILYODFUR_028809</name>
</gene>
<keyword evidence="2" id="KW-1185">Reference proteome</keyword>
<organism evidence="1 2">
    <name type="scientific">Ilyodon furcidens</name>
    <name type="common">goldbreast splitfin</name>
    <dbReference type="NCBI Taxonomy" id="33524"/>
    <lineage>
        <taxon>Eukaryota</taxon>
        <taxon>Metazoa</taxon>
        <taxon>Chordata</taxon>
        <taxon>Craniata</taxon>
        <taxon>Vertebrata</taxon>
        <taxon>Euteleostomi</taxon>
        <taxon>Actinopterygii</taxon>
        <taxon>Neopterygii</taxon>
        <taxon>Teleostei</taxon>
        <taxon>Neoteleostei</taxon>
        <taxon>Acanthomorphata</taxon>
        <taxon>Ovalentaria</taxon>
        <taxon>Atherinomorphae</taxon>
        <taxon>Cyprinodontiformes</taxon>
        <taxon>Goodeidae</taxon>
        <taxon>Ilyodon</taxon>
    </lineage>
</organism>
<accession>A0ABV0VL02</accession>
<sequence>MKLSFSQGGPVEVPLLFHGVTFCRNGPSYCPANPKQKLLSHQKPAGRTSIEMEMKSNVAPMSCLVDQEHLRPPSVCILIKPRNSAPKNKILISIFMVLFLTEPFYESGLSA</sequence>
<comment type="caution">
    <text evidence="1">The sequence shown here is derived from an EMBL/GenBank/DDBJ whole genome shotgun (WGS) entry which is preliminary data.</text>
</comment>
<proteinExistence type="predicted"/>
<evidence type="ECO:0000313" key="2">
    <source>
        <dbReference type="Proteomes" id="UP001482620"/>
    </source>
</evidence>
<protein>
    <submittedName>
        <fullName evidence="1">Uncharacterized protein</fullName>
    </submittedName>
</protein>
<evidence type="ECO:0000313" key="1">
    <source>
        <dbReference type="EMBL" id="MEQ2256897.1"/>
    </source>
</evidence>
<reference evidence="1 2" key="1">
    <citation type="submission" date="2021-06" db="EMBL/GenBank/DDBJ databases">
        <authorList>
            <person name="Palmer J.M."/>
        </authorList>
    </citation>
    <scope>NUCLEOTIDE SEQUENCE [LARGE SCALE GENOMIC DNA]</scope>
    <source>
        <strain evidence="2">if_2019</strain>
        <tissue evidence="1">Muscle</tissue>
    </source>
</reference>
<dbReference type="EMBL" id="JAHRIQ010108269">
    <property type="protein sequence ID" value="MEQ2256897.1"/>
    <property type="molecule type" value="Genomic_DNA"/>
</dbReference>